<organism evidence="4 5">
    <name type="scientific">Oceanotoga teriensis</name>
    <dbReference type="NCBI Taxonomy" id="515440"/>
    <lineage>
        <taxon>Bacteria</taxon>
        <taxon>Thermotogati</taxon>
        <taxon>Thermotogota</taxon>
        <taxon>Thermotogae</taxon>
        <taxon>Petrotogales</taxon>
        <taxon>Petrotogaceae</taxon>
        <taxon>Oceanotoga</taxon>
    </lineage>
</organism>
<dbReference type="PANTHER" id="PTHR47893">
    <property type="entry name" value="REGULATORY PROTEIN PCHR"/>
    <property type="match status" value="1"/>
</dbReference>
<dbReference type="InterPro" id="IPR018060">
    <property type="entry name" value="HTH_AraC"/>
</dbReference>
<comment type="caution">
    <text evidence="4">The sequence shown here is derived from an EMBL/GenBank/DDBJ whole genome shotgun (WGS) entry which is preliminary data.</text>
</comment>
<dbReference type="PROSITE" id="PS01124">
    <property type="entry name" value="HTH_ARAC_FAMILY_2"/>
    <property type="match status" value="1"/>
</dbReference>
<proteinExistence type="predicted"/>
<evidence type="ECO:0000313" key="5">
    <source>
        <dbReference type="Proteomes" id="UP000245921"/>
    </source>
</evidence>
<keyword evidence="1" id="KW-0805">Transcription regulation</keyword>
<sequence length="316" mass="37364">MIYNKNNLGDNVNKICENEDCTVFEMHNDTGDGKMILYDVFPGISLMYNDFYMEKTESKFETPENIFCIDHCREGRIQWNIKDDLFMYLKQGDLRIDDRDNHKKTFEFPIKHYHGITICFYLDKAEYSIKKALDGFPINIGSLKNKFLNKTDYFVLRSEKSIEHIFSELYSVPNDIKKQYFQIKILELLLYLSVIDISKNNEKPPYFYRSQVEKVKSIEKFITEDIEKHYTLDFLAKRFDISLTSMKNCFKAIYGNSIYSYIRVYRINQAAIMLRHTKKSIAFIAGDVGYESPSKFSVAFKDIMGKTPLEYRKSFL</sequence>
<evidence type="ECO:0000256" key="2">
    <source>
        <dbReference type="ARBA" id="ARBA00023163"/>
    </source>
</evidence>
<protein>
    <submittedName>
        <fullName evidence="4">AraC family transcriptional regulator</fullName>
    </submittedName>
</protein>
<dbReference type="InterPro" id="IPR053142">
    <property type="entry name" value="PchR_regulatory_protein"/>
</dbReference>
<dbReference type="EMBL" id="QGGI01000006">
    <property type="protein sequence ID" value="PWJ95296.1"/>
    <property type="molecule type" value="Genomic_DNA"/>
</dbReference>
<evidence type="ECO:0000259" key="3">
    <source>
        <dbReference type="PROSITE" id="PS01124"/>
    </source>
</evidence>
<name>A0AA45C7B7_9BACT</name>
<dbReference type="Pfam" id="PF12833">
    <property type="entry name" value="HTH_18"/>
    <property type="match status" value="1"/>
</dbReference>
<keyword evidence="5" id="KW-1185">Reference proteome</keyword>
<dbReference type="GO" id="GO:0043565">
    <property type="term" value="F:sequence-specific DNA binding"/>
    <property type="evidence" value="ECO:0007669"/>
    <property type="project" value="InterPro"/>
</dbReference>
<gene>
    <name evidence="4" type="ORF">C7380_106104</name>
</gene>
<dbReference type="AlphaFoldDB" id="A0AA45C7B7"/>
<keyword evidence="2" id="KW-0804">Transcription</keyword>
<dbReference type="PANTHER" id="PTHR47893:SF1">
    <property type="entry name" value="REGULATORY PROTEIN PCHR"/>
    <property type="match status" value="1"/>
</dbReference>
<reference evidence="4 5" key="1">
    <citation type="submission" date="2018-05" db="EMBL/GenBank/DDBJ databases">
        <title>Genomic Encyclopedia of Type Strains, Phase IV (KMG-IV): sequencing the most valuable type-strain genomes for metagenomic binning, comparative biology and taxonomic classification.</title>
        <authorList>
            <person name="Goeker M."/>
        </authorList>
    </citation>
    <scope>NUCLEOTIDE SEQUENCE [LARGE SCALE GENOMIC DNA]</scope>
    <source>
        <strain evidence="4 5">DSM 24906</strain>
    </source>
</reference>
<dbReference type="InterPro" id="IPR009057">
    <property type="entry name" value="Homeodomain-like_sf"/>
</dbReference>
<dbReference type="Gene3D" id="1.10.10.60">
    <property type="entry name" value="Homeodomain-like"/>
    <property type="match status" value="1"/>
</dbReference>
<evidence type="ECO:0000256" key="1">
    <source>
        <dbReference type="ARBA" id="ARBA00023015"/>
    </source>
</evidence>
<dbReference type="SUPFAM" id="SSF46689">
    <property type="entry name" value="Homeodomain-like"/>
    <property type="match status" value="1"/>
</dbReference>
<dbReference type="RefSeq" id="WP_109604542.1">
    <property type="nucleotide sequence ID" value="NZ_JAMHJO010000006.1"/>
</dbReference>
<feature type="domain" description="HTH araC/xylS-type" evidence="3">
    <location>
        <begin position="216"/>
        <end position="314"/>
    </location>
</feature>
<dbReference type="Proteomes" id="UP000245921">
    <property type="component" value="Unassembled WGS sequence"/>
</dbReference>
<accession>A0AA45C7B7</accession>
<dbReference type="GO" id="GO:0003700">
    <property type="term" value="F:DNA-binding transcription factor activity"/>
    <property type="evidence" value="ECO:0007669"/>
    <property type="project" value="InterPro"/>
</dbReference>
<dbReference type="SMART" id="SM00342">
    <property type="entry name" value="HTH_ARAC"/>
    <property type="match status" value="1"/>
</dbReference>
<evidence type="ECO:0000313" key="4">
    <source>
        <dbReference type="EMBL" id="PWJ95296.1"/>
    </source>
</evidence>